<dbReference type="Proteomes" id="UP000319313">
    <property type="component" value="Unassembled WGS sequence"/>
</dbReference>
<evidence type="ECO:0000313" key="3">
    <source>
        <dbReference type="EMBL" id="TRU19523.1"/>
    </source>
</evidence>
<dbReference type="AlphaFoldDB" id="A0A552DBD9"/>
<gene>
    <name evidence="3" type="ORF">EWV81_23755</name>
</gene>
<keyword evidence="2" id="KW-0812">Transmembrane</keyword>
<organism evidence="3 4">
    <name type="scientific">Microcystis aeruginosa Ma_SC_T_19800800_S464</name>
    <dbReference type="NCBI Taxonomy" id="2486257"/>
    <lineage>
        <taxon>Bacteria</taxon>
        <taxon>Bacillati</taxon>
        <taxon>Cyanobacteriota</taxon>
        <taxon>Cyanophyceae</taxon>
        <taxon>Oscillatoriophycideae</taxon>
        <taxon>Chroococcales</taxon>
        <taxon>Microcystaceae</taxon>
        <taxon>Microcystis</taxon>
    </lineage>
</organism>
<keyword evidence="1" id="KW-0175">Coiled coil</keyword>
<keyword evidence="2" id="KW-0472">Membrane</keyword>
<feature type="transmembrane region" description="Helical" evidence="2">
    <location>
        <begin position="152"/>
        <end position="171"/>
    </location>
</feature>
<evidence type="ECO:0000313" key="4">
    <source>
        <dbReference type="Proteomes" id="UP000319313"/>
    </source>
</evidence>
<comment type="caution">
    <text evidence="3">The sequence shown here is derived from an EMBL/GenBank/DDBJ whole genome shotgun (WGS) entry which is preliminary data.</text>
</comment>
<evidence type="ECO:0000256" key="1">
    <source>
        <dbReference type="SAM" id="Coils"/>
    </source>
</evidence>
<proteinExistence type="predicted"/>
<reference evidence="3 4" key="1">
    <citation type="submission" date="2019-01" db="EMBL/GenBank/DDBJ databases">
        <title>Coherence of Microcystis species and biogeography revealed through population genomics.</title>
        <authorList>
            <person name="Perez-Carrascal O.M."/>
            <person name="Terrat Y."/>
            <person name="Giani A."/>
            <person name="Fortin N."/>
            <person name="Tromas N."/>
            <person name="Shapiro B.J."/>
        </authorList>
    </citation>
    <scope>NUCLEOTIDE SEQUENCE [LARGE SCALE GENOMIC DNA]</scope>
    <source>
        <strain evidence="3">Ma_SC_T_19800800_S464</strain>
    </source>
</reference>
<dbReference type="EMBL" id="SFBL01000238">
    <property type="protein sequence ID" value="TRU19523.1"/>
    <property type="molecule type" value="Genomic_DNA"/>
</dbReference>
<sequence>MANCPNCGSNHIQLKKETNVSWGRAAAGWALFGVVGGAVGAVTGEDRNVNACLDCGTSWKAGDLYKTLQIIKISTGVNLDLARDEDRLYMNKFMVELSPYLEEISKKEKEGRKLVEEVQNKSSESTAAGCGGGCLISFAGCTAIAGSASGGVLLLTLLIPPIVGMLIGILADSANKKSIEKKKEETQRRVEIMKRDAEEEFRNKVKIFMSNHSL</sequence>
<name>A0A552DBD9_MICAE</name>
<protein>
    <submittedName>
        <fullName evidence="3">Uncharacterized protein</fullName>
    </submittedName>
</protein>
<keyword evidence="2" id="KW-1133">Transmembrane helix</keyword>
<feature type="coiled-coil region" evidence="1">
    <location>
        <begin position="176"/>
        <end position="203"/>
    </location>
</feature>
<accession>A0A552DBD9</accession>
<evidence type="ECO:0000256" key="2">
    <source>
        <dbReference type="SAM" id="Phobius"/>
    </source>
</evidence>